<protein>
    <recommendedName>
        <fullName evidence="3">Capsule assembly Wzi family protein</fullName>
    </recommendedName>
</protein>
<sequence length="497" mass="55402">MKPKLIILLLLTLSIADNLEAQQGGKIIKGNLELDAIGTSNHQVPFWMRTNQYGSIPSEGASISAVGSIYKAYRTDSSEKKFDWSAGVQARLNAGRLVNATIIEAFATAKYGAFQLQAGRTKNQTGLVDPDLSSGAYSISGNALGIPQIELSIPQFTDVPFTKKLLAVKGGFSMGDMGKLRLRIRGDSVRNLQTWYHQKSLYLRIGKPRWRLKLYGGINHQVQFGSEREFSGPEFDLHGTEYLWYVVSGKSYGGENGIPRSKVGNHGGSVDQGLSYDFKAVYLYAYHQFFYEVGGLYYLNNVADGLWGLSLQNKKEPGRGQQFRWNKMMLEFLGSKNQGGGLHAKITPSGDEDYYNNYLYTDGWTYKEQNLGNNLFTNKKYARSNLPARNWQGIVNNRLYAFYAAANIQWQRWDLLARISYSKNFGTYATSPEGISTGSSRAIYSPPYFPEVGQFSAYLGASRPLKNNIAIGFAVAVDNGDLLYNSVGGMLRLIKTW</sequence>
<dbReference type="RefSeq" id="WP_067753464.1">
    <property type="nucleotide sequence ID" value="NZ_CP015772.1"/>
</dbReference>
<dbReference type="EMBL" id="CP015772">
    <property type="protein sequence ID" value="ANH80640.1"/>
    <property type="molecule type" value="Genomic_DNA"/>
</dbReference>
<gene>
    <name evidence="1" type="ORF">A8C56_06270</name>
</gene>
<evidence type="ECO:0000313" key="1">
    <source>
        <dbReference type="EMBL" id="ANH80640.1"/>
    </source>
</evidence>
<name>A0A1A9I1P5_9BACT</name>
<proteinExistence type="predicted"/>
<dbReference type="STRING" id="1176587.A8C56_06270"/>
<dbReference type="Gene3D" id="2.40.160.130">
    <property type="entry name" value="Capsule assembly protein Wzi"/>
    <property type="match status" value="1"/>
</dbReference>
<evidence type="ECO:0008006" key="3">
    <source>
        <dbReference type="Google" id="ProtNLM"/>
    </source>
</evidence>
<organism evidence="1 2">
    <name type="scientific">Niabella ginsenosidivorans</name>
    <dbReference type="NCBI Taxonomy" id="1176587"/>
    <lineage>
        <taxon>Bacteria</taxon>
        <taxon>Pseudomonadati</taxon>
        <taxon>Bacteroidota</taxon>
        <taxon>Chitinophagia</taxon>
        <taxon>Chitinophagales</taxon>
        <taxon>Chitinophagaceae</taxon>
        <taxon>Niabella</taxon>
    </lineage>
</organism>
<dbReference type="Proteomes" id="UP000077667">
    <property type="component" value="Chromosome"/>
</dbReference>
<dbReference type="OrthoDB" id="596512at2"/>
<accession>A0A1A9I1P5</accession>
<dbReference type="KEGG" id="nia:A8C56_06270"/>
<keyword evidence="2" id="KW-1185">Reference proteome</keyword>
<evidence type="ECO:0000313" key="2">
    <source>
        <dbReference type="Proteomes" id="UP000077667"/>
    </source>
</evidence>
<reference evidence="1 2" key="1">
    <citation type="submission" date="2016-05" db="EMBL/GenBank/DDBJ databases">
        <title>Niabella ginsenosidivorans BS26 whole genome sequencing.</title>
        <authorList>
            <person name="Im W.T."/>
            <person name="Siddiqi M.Z."/>
        </authorList>
    </citation>
    <scope>NUCLEOTIDE SEQUENCE [LARGE SCALE GENOMIC DNA]</scope>
    <source>
        <strain evidence="1 2">BS26</strain>
    </source>
</reference>
<dbReference type="InterPro" id="IPR038636">
    <property type="entry name" value="Wzi_sf"/>
</dbReference>
<dbReference type="AlphaFoldDB" id="A0A1A9I1P5"/>